<dbReference type="Proteomes" id="UP000691718">
    <property type="component" value="Unassembled WGS sequence"/>
</dbReference>
<feature type="compositionally biased region" description="Basic and acidic residues" evidence="1">
    <location>
        <begin position="94"/>
        <end position="104"/>
    </location>
</feature>
<name>A0A8S3YEF9_PARAO</name>
<feature type="compositionally biased region" description="Polar residues" evidence="1">
    <location>
        <begin position="155"/>
        <end position="168"/>
    </location>
</feature>
<protein>
    <submittedName>
        <fullName evidence="2">(apollo) hypothetical protein</fullName>
    </submittedName>
</protein>
<feature type="region of interest" description="Disordered" evidence="1">
    <location>
        <begin position="155"/>
        <end position="203"/>
    </location>
</feature>
<organism evidence="2 3">
    <name type="scientific">Parnassius apollo</name>
    <name type="common">Apollo butterfly</name>
    <name type="synonym">Papilio apollo</name>
    <dbReference type="NCBI Taxonomy" id="110799"/>
    <lineage>
        <taxon>Eukaryota</taxon>
        <taxon>Metazoa</taxon>
        <taxon>Ecdysozoa</taxon>
        <taxon>Arthropoda</taxon>
        <taxon>Hexapoda</taxon>
        <taxon>Insecta</taxon>
        <taxon>Pterygota</taxon>
        <taxon>Neoptera</taxon>
        <taxon>Endopterygota</taxon>
        <taxon>Lepidoptera</taxon>
        <taxon>Glossata</taxon>
        <taxon>Ditrysia</taxon>
        <taxon>Papilionoidea</taxon>
        <taxon>Papilionidae</taxon>
        <taxon>Parnassiinae</taxon>
        <taxon>Parnassini</taxon>
        <taxon>Parnassius</taxon>
        <taxon>Parnassius</taxon>
    </lineage>
</organism>
<feature type="compositionally biased region" description="Basic and acidic residues" evidence="1">
    <location>
        <begin position="171"/>
        <end position="184"/>
    </location>
</feature>
<dbReference type="OrthoDB" id="10057959at2759"/>
<accession>A0A8S3YEF9</accession>
<evidence type="ECO:0000313" key="2">
    <source>
        <dbReference type="EMBL" id="CAG5056834.1"/>
    </source>
</evidence>
<dbReference type="EMBL" id="CAJQZP010001616">
    <property type="protein sequence ID" value="CAG5056834.1"/>
    <property type="molecule type" value="Genomic_DNA"/>
</dbReference>
<feature type="compositionally biased region" description="Basic and acidic residues" evidence="1">
    <location>
        <begin position="69"/>
        <end position="80"/>
    </location>
</feature>
<sequence>MSRLAEEDILRALTEEDDDCDTEFMNTEQESDGDADHISAQSNTDSEVDADIPSLDSDSDDLPLSELQQADHTEYYKDTLMRTLKKQASQPSEDLIRPNPKTEENSPAVQSLVTDRANSDIGEAYPGETSFVTNRPNPDAEVNICAANNEIPSTQELDFSASFETANPNPDDGKNNPRSIDEIPQHSTSLLDESATPIKAIFN</sequence>
<feature type="region of interest" description="Disordered" evidence="1">
    <location>
        <begin position="1"/>
        <end position="108"/>
    </location>
</feature>
<evidence type="ECO:0000256" key="1">
    <source>
        <dbReference type="SAM" id="MobiDB-lite"/>
    </source>
</evidence>
<feature type="compositionally biased region" description="Basic and acidic residues" evidence="1">
    <location>
        <begin position="1"/>
        <end position="14"/>
    </location>
</feature>
<evidence type="ECO:0000313" key="3">
    <source>
        <dbReference type="Proteomes" id="UP000691718"/>
    </source>
</evidence>
<proteinExistence type="predicted"/>
<comment type="caution">
    <text evidence="2">The sequence shown here is derived from an EMBL/GenBank/DDBJ whole genome shotgun (WGS) entry which is preliminary data.</text>
</comment>
<keyword evidence="3" id="KW-1185">Reference proteome</keyword>
<dbReference type="AlphaFoldDB" id="A0A8S3YEF9"/>
<reference evidence="2" key="1">
    <citation type="submission" date="2021-04" db="EMBL/GenBank/DDBJ databases">
        <authorList>
            <person name="Tunstrom K."/>
        </authorList>
    </citation>
    <scope>NUCLEOTIDE SEQUENCE</scope>
</reference>
<gene>
    <name evidence="2" type="ORF">PAPOLLO_LOCUS26928</name>
</gene>